<dbReference type="InterPro" id="IPR036388">
    <property type="entry name" value="WH-like_DNA-bd_sf"/>
</dbReference>
<comment type="caution">
    <text evidence="7">The sequence shown here is derived from an EMBL/GenBank/DDBJ whole genome shotgun (WGS) entry which is preliminary data.</text>
</comment>
<dbReference type="Gene3D" id="1.10.1740.10">
    <property type="match status" value="1"/>
</dbReference>
<evidence type="ECO:0000256" key="2">
    <source>
        <dbReference type="ARBA" id="ARBA00023015"/>
    </source>
</evidence>
<dbReference type="GO" id="GO:0006352">
    <property type="term" value="P:DNA-templated transcription initiation"/>
    <property type="evidence" value="ECO:0007669"/>
    <property type="project" value="InterPro"/>
</dbReference>
<proteinExistence type="inferred from homology"/>
<dbReference type="InterPro" id="IPR013249">
    <property type="entry name" value="RNA_pol_sigma70_r4_t2"/>
</dbReference>
<dbReference type="GO" id="GO:0003677">
    <property type="term" value="F:DNA binding"/>
    <property type="evidence" value="ECO:0007669"/>
    <property type="project" value="InterPro"/>
</dbReference>
<sequence length="262" mass="29850">MKEAYSMSLYASDQDKFKNSLQQAFKSSIEPLQTALQWYCRSVTGSHFDAEDLKQETLLKAYAMFVRNPYKQEISKAYLFRIASNAWIDKCRKDKLLIDSSHDPIEVSNEQNTDALELLFAMETLISHLPPRQRVILLLIDSLRYTATEVAELLYTSEGAVKAALNRARTKLQQVNETAELSEPVELHAPKIVDDKIIYAYLAAFQANDPQALIMLLNDGAALDLVPAVSARTHHSPSDEHQTTHIYMNYHHELYLHSHWAA</sequence>
<feature type="domain" description="RNA polymerase sigma factor 70 region 4 type 2" evidence="6">
    <location>
        <begin position="121"/>
        <end position="172"/>
    </location>
</feature>
<dbReference type="OrthoDB" id="2381154at2"/>
<evidence type="ECO:0000313" key="8">
    <source>
        <dbReference type="Proteomes" id="UP000295418"/>
    </source>
</evidence>
<dbReference type="PANTHER" id="PTHR43133:SF65">
    <property type="entry name" value="ECF RNA POLYMERASE SIGMA FACTOR SIGG"/>
    <property type="match status" value="1"/>
</dbReference>
<name>A0A4R4EEH9_9BACL</name>
<dbReference type="InterPro" id="IPR013325">
    <property type="entry name" value="RNA_pol_sigma_r2"/>
</dbReference>
<dbReference type="PANTHER" id="PTHR43133">
    <property type="entry name" value="RNA POLYMERASE ECF-TYPE SIGMA FACTO"/>
    <property type="match status" value="1"/>
</dbReference>
<evidence type="ECO:0000259" key="5">
    <source>
        <dbReference type="Pfam" id="PF04542"/>
    </source>
</evidence>
<dbReference type="Pfam" id="PF08281">
    <property type="entry name" value="Sigma70_r4_2"/>
    <property type="match status" value="1"/>
</dbReference>
<dbReference type="InterPro" id="IPR007627">
    <property type="entry name" value="RNA_pol_sigma70_r2"/>
</dbReference>
<dbReference type="Pfam" id="PF04542">
    <property type="entry name" value="Sigma70_r2"/>
    <property type="match status" value="1"/>
</dbReference>
<dbReference type="SUPFAM" id="SSF88946">
    <property type="entry name" value="Sigma2 domain of RNA polymerase sigma factors"/>
    <property type="match status" value="1"/>
</dbReference>
<keyword evidence="2" id="KW-0805">Transcription regulation</keyword>
<gene>
    <name evidence="7" type="ORF">E0485_13335</name>
</gene>
<dbReference type="InterPro" id="IPR039425">
    <property type="entry name" value="RNA_pol_sigma-70-like"/>
</dbReference>
<evidence type="ECO:0000313" key="7">
    <source>
        <dbReference type="EMBL" id="TCZ76571.1"/>
    </source>
</evidence>
<dbReference type="Proteomes" id="UP000295418">
    <property type="component" value="Unassembled WGS sequence"/>
</dbReference>
<protein>
    <submittedName>
        <fullName evidence="7">RNA polymerase sigma factor</fullName>
    </submittedName>
</protein>
<dbReference type="SUPFAM" id="SSF88659">
    <property type="entry name" value="Sigma3 and sigma4 domains of RNA polymerase sigma factors"/>
    <property type="match status" value="1"/>
</dbReference>
<dbReference type="Gene3D" id="1.10.10.10">
    <property type="entry name" value="Winged helix-like DNA-binding domain superfamily/Winged helix DNA-binding domain"/>
    <property type="match status" value="1"/>
</dbReference>
<dbReference type="AlphaFoldDB" id="A0A4R4EEH9"/>
<dbReference type="NCBIfam" id="TIGR02937">
    <property type="entry name" value="sigma70-ECF"/>
    <property type="match status" value="1"/>
</dbReference>
<comment type="similarity">
    <text evidence="1">Belongs to the sigma-70 factor family. ECF subfamily.</text>
</comment>
<accession>A0A4R4EEH9</accession>
<dbReference type="InterPro" id="IPR014284">
    <property type="entry name" value="RNA_pol_sigma-70_dom"/>
</dbReference>
<evidence type="ECO:0000256" key="4">
    <source>
        <dbReference type="ARBA" id="ARBA00023163"/>
    </source>
</evidence>
<reference evidence="7 8" key="1">
    <citation type="submission" date="2019-03" db="EMBL/GenBank/DDBJ databases">
        <authorList>
            <person name="Kim M.K.M."/>
        </authorList>
    </citation>
    <scope>NUCLEOTIDE SEQUENCE [LARGE SCALE GENOMIC DNA]</scope>
    <source>
        <strain evidence="7 8">18JY21-1</strain>
    </source>
</reference>
<keyword evidence="4" id="KW-0804">Transcription</keyword>
<dbReference type="InterPro" id="IPR013324">
    <property type="entry name" value="RNA_pol_sigma_r3/r4-like"/>
</dbReference>
<keyword evidence="3" id="KW-0731">Sigma factor</keyword>
<evidence type="ECO:0000256" key="3">
    <source>
        <dbReference type="ARBA" id="ARBA00023082"/>
    </source>
</evidence>
<dbReference type="GO" id="GO:0016987">
    <property type="term" value="F:sigma factor activity"/>
    <property type="evidence" value="ECO:0007669"/>
    <property type="project" value="UniProtKB-KW"/>
</dbReference>
<evidence type="ECO:0000259" key="6">
    <source>
        <dbReference type="Pfam" id="PF08281"/>
    </source>
</evidence>
<organism evidence="7 8">
    <name type="scientific">Paenibacillus albiflavus</name>
    <dbReference type="NCBI Taxonomy" id="2545760"/>
    <lineage>
        <taxon>Bacteria</taxon>
        <taxon>Bacillati</taxon>
        <taxon>Bacillota</taxon>
        <taxon>Bacilli</taxon>
        <taxon>Bacillales</taxon>
        <taxon>Paenibacillaceae</taxon>
        <taxon>Paenibacillus</taxon>
    </lineage>
</organism>
<feature type="domain" description="RNA polymerase sigma-70 region 2" evidence="5">
    <location>
        <begin position="32"/>
        <end position="95"/>
    </location>
</feature>
<keyword evidence="8" id="KW-1185">Reference proteome</keyword>
<evidence type="ECO:0000256" key="1">
    <source>
        <dbReference type="ARBA" id="ARBA00010641"/>
    </source>
</evidence>
<dbReference type="EMBL" id="SKFG01000012">
    <property type="protein sequence ID" value="TCZ76571.1"/>
    <property type="molecule type" value="Genomic_DNA"/>
</dbReference>